<name>A0A4T3F2B3_9SPHN</name>
<dbReference type="GO" id="GO:0016757">
    <property type="term" value="F:glycosyltransferase activity"/>
    <property type="evidence" value="ECO:0007669"/>
    <property type="project" value="UniProtKB-KW"/>
</dbReference>
<protein>
    <submittedName>
        <fullName evidence="6">Glycosyltransferase family 2 protein</fullName>
    </submittedName>
</protein>
<dbReference type="Proteomes" id="UP000309389">
    <property type="component" value="Unassembled WGS sequence"/>
</dbReference>
<evidence type="ECO:0000313" key="7">
    <source>
        <dbReference type="Proteomes" id="UP000309389"/>
    </source>
</evidence>
<reference evidence="6 7" key="1">
    <citation type="submission" date="2019-04" db="EMBL/GenBank/DDBJ databases">
        <title>Altererythrobacter aquimixticola sp. nov., isolated from sediment of junction between the ocean and a freshwater spring.</title>
        <authorList>
            <person name="Yoon J.-H."/>
        </authorList>
    </citation>
    <scope>NUCLEOTIDE SEQUENCE [LARGE SCALE GENOMIC DNA]</scope>
    <source>
        <strain evidence="6 7">SSKS-13</strain>
    </source>
</reference>
<dbReference type="OrthoDB" id="6116224at2"/>
<dbReference type="PANTHER" id="PTHR43179">
    <property type="entry name" value="RHAMNOSYLTRANSFERASE WBBL"/>
    <property type="match status" value="1"/>
</dbReference>
<evidence type="ECO:0000259" key="5">
    <source>
        <dbReference type="Pfam" id="PF00535"/>
    </source>
</evidence>
<evidence type="ECO:0000256" key="1">
    <source>
        <dbReference type="ARBA" id="ARBA00006739"/>
    </source>
</evidence>
<comment type="caution">
    <text evidence="6">The sequence shown here is derived from an EMBL/GenBank/DDBJ whole genome shotgun (WGS) entry which is preliminary data.</text>
</comment>
<dbReference type="PANTHER" id="PTHR43179:SF12">
    <property type="entry name" value="GALACTOFURANOSYLTRANSFERASE GLFT2"/>
    <property type="match status" value="1"/>
</dbReference>
<evidence type="ECO:0000313" key="6">
    <source>
        <dbReference type="EMBL" id="TIX51248.1"/>
    </source>
</evidence>
<dbReference type="Pfam" id="PF00535">
    <property type="entry name" value="Glycos_transf_2"/>
    <property type="match status" value="1"/>
</dbReference>
<dbReference type="CDD" id="cd00761">
    <property type="entry name" value="Glyco_tranf_GTA_type"/>
    <property type="match status" value="1"/>
</dbReference>
<dbReference type="AlphaFoldDB" id="A0A4T3F2B3"/>
<evidence type="ECO:0000256" key="2">
    <source>
        <dbReference type="ARBA" id="ARBA00022676"/>
    </source>
</evidence>
<feature type="compositionally biased region" description="Polar residues" evidence="4">
    <location>
        <begin position="1"/>
        <end position="12"/>
    </location>
</feature>
<dbReference type="InterPro" id="IPR029044">
    <property type="entry name" value="Nucleotide-diphossugar_trans"/>
</dbReference>
<evidence type="ECO:0000256" key="3">
    <source>
        <dbReference type="ARBA" id="ARBA00022679"/>
    </source>
</evidence>
<proteinExistence type="inferred from homology"/>
<keyword evidence="2" id="KW-0328">Glycosyltransferase</keyword>
<feature type="domain" description="Glycosyltransferase 2-like" evidence="5">
    <location>
        <begin position="47"/>
        <end position="167"/>
    </location>
</feature>
<feature type="region of interest" description="Disordered" evidence="4">
    <location>
        <begin position="1"/>
        <end position="25"/>
    </location>
</feature>
<dbReference type="SUPFAM" id="SSF53448">
    <property type="entry name" value="Nucleotide-diphospho-sugar transferases"/>
    <property type="match status" value="1"/>
</dbReference>
<dbReference type="Gene3D" id="3.90.550.10">
    <property type="entry name" value="Spore Coat Polysaccharide Biosynthesis Protein SpsA, Chain A"/>
    <property type="match status" value="1"/>
</dbReference>
<gene>
    <name evidence="6" type="ORF">E5222_01915</name>
</gene>
<accession>A0A4T3F2B3</accession>
<keyword evidence="3 6" id="KW-0808">Transferase</keyword>
<evidence type="ECO:0000256" key="4">
    <source>
        <dbReference type="SAM" id="MobiDB-lite"/>
    </source>
</evidence>
<dbReference type="InterPro" id="IPR001173">
    <property type="entry name" value="Glyco_trans_2-like"/>
</dbReference>
<sequence length="332" mass="36294">MQVVPSSLNSAVTGGEKRSGGAAVSEEGGPVHILLAVLTTGARDGSLRDCVEAISRLKRAEGTRLELMLVQNGTDEVTPEVARLRDEGPMPLTVVVEPRKGIPIARNRALEEGIAAGADYLAFIDDDAEPDEDWLIEAAKVLRVSGTHAVAGPQEPVFPPDSPERLRGAIIYKAIEQDPDRPCRWAASNNVIMSLPFIREQELRFDENFRTGGSDKDFFLRFANRGGVIRWAPKSIVREPVVPERLSMKWAIKRSWRLGTTGFQLERSTRSPLAAMARCAWKGLCYVLAGIALLPLGLLPRRAALVDGLSYIARGAGFFLGMVPALRLRNYA</sequence>
<comment type="similarity">
    <text evidence="1">Belongs to the glycosyltransferase 2 family.</text>
</comment>
<organism evidence="6 7">
    <name type="scientific">Alteraurantiacibacter aquimixticola</name>
    <dbReference type="NCBI Taxonomy" id="2489173"/>
    <lineage>
        <taxon>Bacteria</taxon>
        <taxon>Pseudomonadati</taxon>
        <taxon>Pseudomonadota</taxon>
        <taxon>Alphaproteobacteria</taxon>
        <taxon>Sphingomonadales</taxon>
        <taxon>Erythrobacteraceae</taxon>
        <taxon>Alteraurantiacibacter</taxon>
    </lineage>
</organism>
<dbReference type="RefSeq" id="WP_136691975.1">
    <property type="nucleotide sequence ID" value="NZ_SSHH01000001.1"/>
</dbReference>
<dbReference type="EMBL" id="SSHH01000001">
    <property type="protein sequence ID" value="TIX51248.1"/>
    <property type="molecule type" value="Genomic_DNA"/>
</dbReference>
<keyword evidence="7" id="KW-1185">Reference proteome</keyword>